<dbReference type="Proteomes" id="UP001054945">
    <property type="component" value="Unassembled WGS sequence"/>
</dbReference>
<gene>
    <name evidence="1" type="ORF">CEXT_328621</name>
</gene>
<dbReference type="EMBL" id="BPLR01008808">
    <property type="protein sequence ID" value="GIY27361.1"/>
    <property type="molecule type" value="Genomic_DNA"/>
</dbReference>
<comment type="caution">
    <text evidence="1">The sequence shown here is derived from an EMBL/GenBank/DDBJ whole genome shotgun (WGS) entry which is preliminary data.</text>
</comment>
<evidence type="ECO:0000313" key="1">
    <source>
        <dbReference type="EMBL" id="GIY27361.1"/>
    </source>
</evidence>
<reference evidence="1 2" key="1">
    <citation type="submission" date="2021-06" db="EMBL/GenBank/DDBJ databases">
        <title>Caerostris extrusa draft genome.</title>
        <authorList>
            <person name="Kono N."/>
            <person name="Arakawa K."/>
        </authorList>
    </citation>
    <scope>NUCLEOTIDE SEQUENCE [LARGE SCALE GENOMIC DNA]</scope>
</reference>
<protein>
    <submittedName>
        <fullName evidence="1">Uncharacterized protein</fullName>
    </submittedName>
</protein>
<sequence length="108" mass="12163">MDLWSVENLLLSSDHPFSLPAVRQCAQPSTVSGRFRKRGVHFRFVRNGTVGKKEPFSAITPSRIRACQDNAGYFVLFDCHTRLNTMRNLSLQSTLPPKPFPSALKLSD</sequence>
<keyword evidence="2" id="KW-1185">Reference proteome</keyword>
<proteinExistence type="predicted"/>
<dbReference type="AlphaFoldDB" id="A0AAV4S2F3"/>
<organism evidence="1 2">
    <name type="scientific">Caerostris extrusa</name>
    <name type="common">Bark spider</name>
    <name type="synonym">Caerostris bankana</name>
    <dbReference type="NCBI Taxonomy" id="172846"/>
    <lineage>
        <taxon>Eukaryota</taxon>
        <taxon>Metazoa</taxon>
        <taxon>Ecdysozoa</taxon>
        <taxon>Arthropoda</taxon>
        <taxon>Chelicerata</taxon>
        <taxon>Arachnida</taxon>
        <taxon>Araneae</taxon>
        <taxon>Araneomorphae</taxon>
        <taxon>Entelegynae</taxon>
        <taxon>Araneoidea</taxon>
        <taxon>Araneidae</taxon>
        <taxon>Caerostris</taxon>
    </lineage>
</organism>
<accession>A0AAV4S2F3</accession>
<evidence type="ECO:0000313" key="2">
    <source>
        <dbReference type="Proteomes" id="UP001054945"/>
    </source>
</evidence>
<name>A0AAV4S2F3_CAEEX</name>